<dbReference type="EMBL" id="JANFLP010000013">
    <property type="protein sequence ID" value="MCQ1950811.1"/>
    <property type="molecule type" value="Genomic_DNA"/>
</dbReference>
<proteinExistence type="predicted"/>
<evidence type="ECO:0000313" key="2">
    <source>
        <dbReference type="Proteomes" id="UP001206924"/>
    </source>
</evidence>
<dbReference type="Proteomes" id="UP001206924">
    <property type="component" value="Unassembled WGS sequence"/>
</dbReference>
<accession>A0ABT1NSU7</accession>
<organism evidence="1 2">
    <name type="scientific">Arthrobacter jinronghuae</name>
    <dbReference type="NCBI Taxonomy" id="2964609"/>
    <lineage>
        <taxon>Bacteria</taxon>
        <taxon>Bacillati</taxon>
        <taxon>Actinomycetota</taxon>
        <taxon>Actinomycetes</taxon>
        <taxon>Micrococcales</taxon>
        <taxon>Micrococcaceae</taxon>
        <taxon>Arthrobacter</taxon>
    </lineage>
</organism>
<comment type="caution">
    <text evidence="1">The sequence shown here is derived from an EMBL/GenBank/DDBJ whole genome shotgun (WGS) entry which is preliminary data.</text>
</comment>
<gene>
    <name evidence="1" type="ORF">NNX28_12855</name>
</gene>
<reference evidence="1 2" key="1">
    <citation type="submission" date="2022-07" db="EMBL/GenBank/DDBJ databases">
        <title>Novel species in genus Arthrobacter.</title>
        <authorList>
            <person name="Liu Y."/>
        </authorList>
    </citation>
    <scope>NUCLEOTIDE SEQUENCE [LARGE SCALE GENOMIC DNA]</scope>
    <source>
        <strain evidence="2">zg-Y859</strain>
    </source>
</reference>
<protein>
    <submittedName>
        <fullName evidence="1">Uncharacterized protein</fullName>
    </submittedName>
</protein>
<sequence>MKSSTKRGSYPHPVLDASDDVNSVFQVFNAAVTPNVNDVEVKFQVRMSDPDVQTLIESGAARYSFRWTCTSTIATGELGATIQQRHPDGATYAGSIDQEDIRGTVVVELRVIATSAIPEYRLTNQNPEYADSTFSILPGDVLAEGGSFQFEPEKRYDPLVPPVGSCFRFESDSKRTRGISVKFFDDDYVLVTFPERLQPHFASVRPEIQIGLVVLPALMEAIDFIKENESADSGEDMSDKSWYKALLRLITENGSLADPTFELAQKMLGYPLDKALSTALNHMGDE</sequence>
<dbReference type="RefSeq" id="WP_255866022.1">
    <property type="nucleotide sequence ID" value="NZ_CP104263.1"/>
</dbReference>
<name>A0ABT1NSU7_9MICC</name>
<keyword evidence="2" id="KW-1185">Reference proteome</keyword>
<evidence type="ECO:0000313" key="1">
    <source>
        <dbReference type="EMBL" id="MCQ1950811.1"/>
    </source>
</evidence>